<evidence type="ECO:0000256" key="6">
    <source>
        <dbReference type="PROSITE-ProRule" id="PRU00169"/>
    </source>
</evidence>
<dbReference type="SMART" id="SM00387">
    <property type="entry name" value="HATPase_c"/>
    <property type="match status" value="1"/>
</dbReference>
<dbReference type="Proteomes" id="UP000028725">
    <property type="component" value="Unassembled WGS sequence"/>
</dbReference>
<dbReference type="EMBL" id="JMCB01000011">
    <property type="protein sequence ID" value="KFE66252.1"/>
    <property type="molecule type" value="Genomic_DNA"/>
</dbReference>
<evidence type="ECO:0000259" key="7">
    <source>
        <dbReference type="PROSITE" id="PS50109"/>
    </source>
</evidence>
<dbReference type="CDD" id="cd00130">
    <property type="entry name" value="PAS"/>
    <property type="match status" value="1"/>
</dbReference>
<accession>A0A085WEY9</accession>
<dbReference type="OrthoDB" id="5485175at2"/>
<dbReference type="PROSITE" id="PS50110">
    <property type="entry name" value="RESPONSE_REGULATORY"/>
    <property type="match status" value="1"/>
</dbReference>
<dbReference type="GO" id="GO:0000155">
    <property type="term" value="F:phosphorelay sensor kinase activity"/>
    <property type="evidence" value="ECO:0007669"/>
    <property type="project" value="InterPro"/>
</dbReference>
<name>A0A085WEY9_9BACT</name>
<dbReference type="SUPFAM" id="SSF52172">
    <property type="entry name" value="CheY-like"/>
    <property type="match status" value="1"/>
</dbReference>
<dbReference type="InterPro" id="IPR003018">
    <property type="entry name" value="GAF"/>
</dbReference>
<dbReference type="Gene3D" id="1.10.287.130">
    <property type="match status" value="1"/>
</dbReference>
<dbReference type="PANTHER" id="PTHR43065:SF50">
    <property type="entry name" value="HISTIDINE KINASE"/>
    <property type="match status" value="1"/>
</dbReference>
<dbReference type="Pfam" id="PF00072">
    <property type="entry name" value="Response_reg"/>
    <property type="match status" value="1"/>
</dbReference>
<dbReference type="AlphaFoldDB" id="A0A085WEY9"/>
<dbReference type="PROSITE" id="PS50112">
    <property type="entry name" value="PAS"/>
    <property type="match status" value="1"/>
</dbReference>
<feature type="domain" description="Histidine kinase" evidence="7">
    <location>
        <begin position="411"/>
        <end position="630"/>
    </location>
</feature>
<evidence type="ECO:0000259" key="8">
    <source>
        <dbReference type="PROSITE" id="PS50110"/>
    </source>
</evidence>
<dbReference type="SUPFAM" id="SSF55781">
    <property type="entry name" value="GAF domain-like"/>
    <property type="match status" value="1"/>
</dbReference>
<dbReference type="PANTHER" id="PTHR43065">
    <property type="entry name" value="SENSOR HISTIDINE KINASE"/>
    <property type="match status" value="1"/>
</dbReference>
<dbReference type="InterPro" id="IPR005467">
    <property type="entry name" value="His_kinase_dom"/>
</dbReference>
<dbReference type="CDD" id="cd00082">
    <property type="entry name" value="HisKA"/>
    <property type="match status" value="1"/>
</dbReference>
<sequence>MYAGGLPEVPRHLPEGLVVLGDAGRPLADLEYLCGELHARRNISRTHLVVLTERPLEEHSALIQAGADECVAPPGGDWIARMKVLSRRLIALGLRGPPPTGEEPPSERLSLRDALQALLESTKSDLGYHFFSNLVEHLSRIYGASCVLVGELLPERDSIRTLAFWLNGSLQRGVVYSLRGTPCDEAIRTSVCHVRDGVAEQFPEDEMLAKLSMRGYLGAPLKDGNGNAIGILAVLHHQPLEAEGLEHSLLAAFAARAGTELERIRAHEEVERTRDFLRNTLNAVPDPLCVMDRAHRWVVVNRAFCDFMGRSETELLGCTARDFLPARVSESFFQEDERLFSTGESFESERVFDHTQDGQRRTMLTKKAVFHEPGGGAFLISVFRDNTDRRRLETQLRLADRLSSIGTLAAGVVHEINNPLAFVISNLSFLKKELAQPQILPEALPELREVLDETQEGINRVRTIVQDVKTFARSDETHSGPVDVHQAIEGALRLVRKELQYRAQVERSLETVPAVLGNQGRLGQVLVNLLVNALQAFPQNDPERNRVIVSTRSSSADTVIIEVGDNGPGMSPEVRQHLFDPFFTTKPAGEGSGLGLSICQSIVQSMGGKIEVESMQGQGSVFRVILPAAQARENTAANAQALPVDSKGLRRRLLLIDAEPAVGTSVRRLLQEAHEVHSVQDVRVALNLLSRGERYDAILCDVVLPGMSGVDLLRELEQREPGLARRTGFMTSGALSMPSRELISSYSGELLEKPFEPERLRRFVQRLFA</sequence>
<dbReference type="SMART" id="SM00388">
    <property type="entry name" value="HisKA"/>
    <property type="match status" value="1"/>
</dbReference>
<dbReference type="InterPro" id="IPR000014">
    <property type="entry name" value="PAS"/>
</dbReference>
<protein>
    <recommendedName>
        <fullName evidence="2">histidine kinase</fullName>
        <ecNumber evidence="2">2.7.13.3</ecNumber>
    </recommendedName>
</protein>
<dbReference type="PRINTS" id="PR00344">
    <property type="entry name" value="BCTRLSENSOR"/>
</dbReference>
<dbReference type="SUPFAM" id="SSF55874">
    <property type="entry name" value="ATPase domain of HSP90 chaperone/DNA topoisomerase II/histidine kinase"/>
    <property type="match status" value="1"/>
</dbReference>
<dbReference type="InterPro" id="IPR004358">
    <property type="entry name" value="Sig_transdc_His_kin-like_C"/>
</dbReference>
<dbReference type="EC" id="2.7.13.3" evidence="2"/>
<evidence type="ECO:0000256" key="4">
    <source>
        <dbReference type="ARBA" id="ARBA00022679"/>
    </source>
</evidence>
<keyword evidence="5" id="KW-0418">Kinase</keyword>
<evidence type="ECO:0000313" key="10">
    <source>
        <dbReference type="EMBL" id="KFE66252.1"/>
    </source>
</evidence>
<dbReference type="SMART" id="SM00091">
    <property type="entry name" value="PAS"/>
    <property type="match status" value="1"/>
</dbReference>
<gene>
    <name evidence="10" type="ORF">DB31_1317</name>
</gene>
<organism evidence="10 11">
    <name type="scientific">Hyalangium minutum</name>
    <dbReference type="NCBI Taxonomy" id="394096"/>
    <lineage>
        <taxon>Bacteria</taxon>
        <taxon>Pseudomonadati</taxon>
        <taxon>Myxococcota</taxon>
        <taxon>Myxococcia</taxon>
        <taxon>Myxococcales</taxon>
        <taxon>Cystobacterineae</taxon>
        <taxon>Archangiaceae</taxon>
        <taxon>Hyalangium</taxon>
    </lineage>
</organism>
<evidence type="ECO:0000256" key="2">
    <source>
        <dbReference type="ARBA" id="ARBA00012438"/>
    </source>
</evidence>
<dbReference type="STRING" id="394096.DB31_1317"/>
<keyword evidence="4" id="KW-0808">Transferase</keyword>
<dbReference type="Gene3D" id="3.40.50.2300">
    <property type="match status" value="1"/>
</dbReference>
<keyword evidence="3 6" id="KW-0597">Phosphoprotein</keyword>
<dbReference type="Pfam" id="PF08448">
    <property type="entry name" value="PAS_4"/>
    <property type="match status" value="1"/>
</dbReference>
<dbReference type="InterPro" id="IPR013656">
    <property type="entry name" value="PAS_4"/>
</dbReference>
<evidence type="ECO:0000256" key="5">
    <source>
        <dbReference type="ARBA" id="ARBA00022777"/>
    </source>
</evidence>
<proteinExistence type="predicted"/>
<dbReference type="Gene3D" id="3.30.450.40">
    <property type="match status" value="1"/>
</dbReference>
<dbReference type="SUPFAM" id="SSF47384">
    <property type="entry name" value="Homodimeric domain of signal transducing histidine kinase"/>
    <property type="match status" value="1"/>
</dbReference>
<dbReference type="InterPro" id="IPR036097">
    <property type="entry name" value="HisK_dim/P_sf"/>
</dbReference>
<feature type="domain" description="PAS" evidence="9">
    <location>
        <begin position="273"/>
        <end position="317"/>
    </location>
</feature>
<feature type="modified residue" description="4-aspartylphosphate" evidence="6">
    <location>
        <position position="701"/>
    </location>
</feature>
<dbReference type="Pfam" id="PF02518">
    <property type="entry name" value="HATPase_c"/>
    <property type="match status" value="1"/>
</dbReference>
<dbReference type="Gene3D" id="3.30.565.10">
    <property type="entry name" value="Histidine kinase-like ATPase, C-terminal domain"/>
    <property type="match status" value="1"/>
</dbReference>
<dbReference type="InterPro" id="IPR003594">
    <property type="entry name" value="HATPase_dom"/>
</dbReference>
<evidence type="ECO:0000259" key="9">
    <source>
        <dbReference type="PROSITE" id="PS50112"/>
    </source>
</evidence>
<reference evidence="10 11" key="1">
    <citation type="submission" date="2014-04" db="EMBL/GenBank/DDBJ databases">
        <title>Genome assembly of Hyalangium minutum DSM 14724.</title>
        <authorList>
            <person name="Sharma G."/>
            <person name="Subramanian S."/>
        </authorList>
    </citation>
    <scope>NUCLEOTIDE SEQUENCE [LARGE SCALE GENOMIC DNA]</scope>
    <source>
        <strain evidence="10 11">DSM 14724</strain>
    </source>
</reference>
<dbReference type="NCBIfam" id="TIGR00229">
    <property type="entry name" value="sensory_box"/>
    <property type="match status" value="1"/>
</dbReference>
<keyword evidence="11" id="KW-1185">Reference proteome</keyword>
<dbReference type="InterPro" id="IPR003661">
    <property type="entry name" value="HisK_dim/P_dom"/>
</dbReference>
<dbReference type="SMART" id="SM00065">
    <property type="entry name" value="GAF"/>
    <property type="match status" value="1"/>
</dbReference>
<dbReference type="PROSITE" id="PS50109">
    <property type="entry name" value="HIS_KIN"/>
    <property type="match status" value="1"/>
</dbReference>
<dbReference type="InterPro" id="IPR036890">
    <property type="entry name" value="HATPase_C_sf"/>
</dbReference>
<dbReference type="CDD" id="cd00156">
    <property type="entry name" value="REC"/>
    <property type="match status" value="1"/>
</dbReference>
<feature type="domain" description="Response regulatory" evidence="8">
    <location>
        <begin position="652"/>
        <end position="768"/>
    </location>
</feature>
<comment type="caution">
    <text evidence="10">The sequence shown here is derived from an EMBL/GenBank/DDBJ whole genome shotgun (WGS) entry which is preliminary data.</text>
</comment>
<dbReference type="Gene3D" id="3.30.450.20">
    <property type="entry name" value="PAS domain"/>
    <property type="match status" value="1"/>
</dbReference>
<dbReference type="InterPro" id="IPR029016">
    <property type="entry name" value="GAF-like_dom_sf"/>
</dbReference>
<evidence type="ECO:0000313" key="11">
    <source>
        <dbReference type="Proteomes" id="UP000028725"/>
    </source>
</evidence>
<dbReference type="InterPro" id="IPR035965">
    <property type="entry name" value="PAS-like_dom_sf"/>
</dbReference>
<dbReference type="InterPro" id="IPR011006">
    <property type="entry name" value="CheY-like_superfamily"/>
</dbReference>
<dbReference type="InterPro" id="IPR001789">
    <property type="entry name" value="Sig_transdc_resp-reg_receiver"/>
</dbReference>
<dbReference type="Pfam" id="PF00512">
    <property type="entry name" value="HisKA"/>
    <property type="match status" value="1"/>
</dbReference>
<dbReference type="SMART" id="SM00448">
    <property type="entry name" value="REC"/>
    <property type="match status" value="1"/>
</dbReference>
<evidence type="ECO:0000256" key="1">
    <source>
        <dbReference type="ARBA" id="ARBA00000085"/>
    </source>
</evidence>
<dbReference type="SUPFAM" id="SSF55785">
    <property type="entry name" value="PYP-like sensor domain (PAS domain)"/>
    <property type="match status" value="1"/>
</dbReference>
<evidence type="ECO:0000256" key="3">
    <source>
        <dbReference type="ARBA" id="ARBA00022553"/>
    </source>
</evidence>
<comment type="catalytic activity">
    <reaction evidence="1">
        <text>ATP + protein L-histidine = ADP + protein N-phospho-L-histidine.</text>
        <dbReference type="EC" id="2.7.13.3"/>
    </reaction>
</comment>